<protein>
    <submittedName>
        <fullName evidence="1">Flagellar protein FlbD</fullName>
    </submittedName>
</protein>
<dbReference type="Pfam" id="PF06289">
    <property type="entry name" value="FlbD"/>
    <property type="match status" value="1"/>
</dbReference>
<keyword evidence="1" id="KW-0282">Flagellum</keyword>
<dbReference type="OrthoDB" id="9799862at2"/>
<evidence type="ECO:0000313" key="1">
    <source>
        <dbReference type="EMBL" id="QAT44049.1"/>
    </source>
</evidence>
<evidence type="ECO:0000313" key="2">
    <source>
        <dbReference type="Proteomes" id="UP000287601"/>
    </source>
</evidence>
<name>A0A410PYL6_9FIRM</name>
<reference evidence="1 2" key="1">
    <citation type="submission" date="2019-01" db="EMBL/GenBank/DDBJ databases">
        <title>Draft genomes of a novel of Aminipila strains.</title>
        <authorList>
            <person name="Ma S."/>
        </authorList>
    </citation>
    <scope>NUCLEOTIDE SEQUENCE [LARGE SCALE GENOMIC DNA]</scope>
    <source>
        <strain evidence="2">JN-39</strain>
    </source>
</reference>
<proteinExistence type="predicted"/>
<dbReference type="PANTHER" id="PTHR39185">
    <property type="entry name" value="SWARMING MOTILITY PROTEIN SWRD"/>
    <property type="match status" value="1"/>
</dbReference>
<accession>A0A410PYL6</accession>
<organism evidence="1 2">
    <name type="scientific">Aminipila luticellarii</name>
    <dbReference type="NCBI Taxonomy" id="2507160"/>
    <lineage>
        <taxon>Bacteria</taxon>
        <taxon>Bacillati</taxon>
        <taxon>Bacillota</taxon>
        <taxon>Clostridia</taxon>
        <taxon>Peptostreptococcales</taxon>
        <taxon>Anaerovoracaceae</taxon>
        <taxon>Aminipila</taxon>
    </lineage>
</organism>
<dbReference type="PANTHER" id="PTHR39185:SF1">
    <property type="entry name" value="SWARMING MOTILITY PROTEIN SWRD"/>
    <property type="match status" value="1"/>
</dbReference>
<keyword evidence="1" id="KW-0969">Cilium</keyword>
<dbReference type="RefSeq" id="WP_128746756.1">
    <property type="nucleotide sequence ID" value="NZ_CP035281.1"/>
</dbReference>
<dbReference type="InterPro" id="IPR009384">
    <property type="entry name" value="SwrD-like"/>
</dbReference>
<dbReference type="Proteomes" id="UP000287601">
    <property type="component" value="Chromosome"/>
</dbReference>
<keyword evidence="1" id="KW-0966">Cell projection</keyword>
<dbReference type="KEGG" id="amij:EQM06_01460"/>
<gene>
    <name evidence="1" type="ORF">EQM06_01460</name>
</gene>
<dbReference type="AlphaFoldDB" id="A0A410PYL6"/>
<dbReference type="EMBL" id="CP035281">
    <property type="protein sequence ID" value="QAT44049.1"/>
    <property type="molecule type" value="Genomic_DNA"/>
</dbReference>
<keyword evidence="2" id="KW-1185">Reference proteome</keyword>
<sequence length="81" mass="9530">MIKLTKLNGVEFLLNDAQIQMIDSIPESKVVLSNKDYYIVRESFEEIIDRIIEFNARIADKESYLKMKRSVKEITENKGYI</sequence>